<organism evidence="2 3">
    <name type="scientific">Thermodesulfobacterium commune DSM 2178</name>
    <dbReference type="NCBI Taxonomy" id="289377"/>
    <lineage>
        <taxon>Bacteria</taxon>
        <taxon>Pseudomonadati</taxon>
        <taxon>Thermodesulfobacteriota</taxon>
        <taxon>Thermodesulfobacteria</taxon>
        <taxon>Thermodesulfobacteriales</taxon>
        <taxon>Thermodesulfobacteriaceae</taxon>
        <taxon>Thermodesulfobacterium</taxon>
    </lineage>
</organism>
<dbReference type="InterPro" id="IPR025707">
    <property type="entry name" value="DNA_bp_PD1"/>
</dbReference>
<dbReference type="PaxDb" id="289377-HL41_07280"/>
<dbReference type="eggNOG" id="COG1661">
    <property type="taxonomic scope" value="Bacteria"/>
</dbReference>
<dbReference type="GO" id="GO:0003677">
    <property type="term" value="F:DNA binding"/>
    <property type="evidence" value="ECO:0007669"/>
    <property type="project" value="UniProtKB-KW"/>
</dbReference>
<dbReference type="PANTHER" id="PTHR34988">
    <property type="entry name" value="PROTEIN, PUTATIVE-RELATED"/>
    <property type="match status" value="1"/>
</dbReference>
<proteinExistence type="predicted"/>
<dbReference type="KEGG" id="tcm:HL41_07280"/>
<evidence type="ECO:0000313" key="3">
    <source>
        <dbReference type="Proteomes" id="UP000028481"/>
    </source>
</evidence>
<name>A0A075WVK7_9BACT</name>
<dbReference type="PANTHER" id="PTHR34988:SF1">
    <property type="entry name" value="DNA-BINDING PROTEIN"/>
    <property type="match status" value="1"/>
</dbReference>
<dbReference type="AlphaFoldDB" id="A0A075WVK7"/>
<dbReference type="PIRSF" id="PIRSF016702">
    <property type="entry name" value="DNA_bp_PD1"/>
    <property type="match status" value="1"/>
</dbReference>
<dbReference type="RefSeq" id="WP_022855264.1">
    <property type="nucleotide sequence ID" value="NZ_CP008796.1"/>
</dbReference>
<dbReference type="CDD" id="cd11378">
    <property type="entry name" value="DUF296"/>
    <property type="match status" value="1"/>
</dbReference>
<dbReference type="SUPFAM" id="SSF117856">
    <property type="entry name" value="AF0104/ALDC/Ptd012-like"/>
    <property type="match status" value="1"/>
</dbReference>
<keyword evidence="2" id="KW-0238">DNA-binding</keyword>
<gene>
    <name evidence="2" type="ORF">HL41_07280</name>
</gene>
<dbReference type="InterPro" id="IPR005175">
    <property type="entry name" value="PPC_dom"/>
</dbReference>
<evidence type="ECO:0000259" key="1">
    <source>
        <dbReference type="PROSITE" id="PS51742"/>
    </source>
</evidence>
<sequence>MEIIKEYRVKRIFQGRVPKGEDLFRWLTQKVNELGIKAGMVSGIGAVTRATIGYYDQIKREYVIKSFEQPMEVLSLKGNVSVKDGTSFVHLHVVLGKEDFTVVGGHLFEGSEVFAFEFEIVEFEGEAFQRGFDELTGLYLWQP</sequence>
<accession>A0A075WVK7</accession>
<dbReference type="Pfam" id="PF03479">
    <property type="entry name" value="PCC"/>
    <property type="match status" value="1"/>
</dbReference>
<protein>
    <submittedName>
        <fullName evidence="2">DNA-binding protein</fullName>
    </submittedName>
</protein>
<keyword evidence="3" id="KW-1185">Reference proteome</keyword>
<dbReference type="EMBL" id="CP008796">
    <property type="protein sequence ID" value="AIH04503.1"/>
    <property type="molecule type" value="Genomic_DNA"/>
</dbReference>
<reference evidence="2 3" key="1">
    <citation type="journal article" date="2015" name="Genome Announc.">
        <title>Genome Sequence of a Sulfate-Reducing Thermophilic Bacterium, Thermodesulfobacterium commune DSM 2178T (Phylum Thermodesulfobacteria).</title>
        <authorList>
            <person name="Bhatnagar S."/>
            <person name="Badger J.H."/>
            <person name="Madupu R."/>
            <person name="Khouri H.M."/>
            <person name="O'Connor E.M."/>
            <person name="Robb F.T."/>
            <person name="Ward N.L."/>
            <person name="Eisen J.A."/>
        </authorList>
    </citation>
    <scope>NUCLEOTIDE SEQUENCE [LARGE SCALE GENOMIC DNA]</scope>
    <source>
        <strain evidence="2 3">DSM 2178</strain>
    </source>
</reference>
<evidence type="ECO:0000313" key="2">
    <source>
        <dbReference type="EMBL" id="AIH04503.1"/>
    </source>
</evidence>
<feature type="domain" description="PPC" evidence="1">
    <location>
        <begin position="7"/>
        <end position="143"/>
    </location>
</feature>
<dbReference type="HOGENOM" id="CLU_114051_2_3_0"/>
<dbReference type="Proteomes" id="UP000028481">
    <property type="component" value="Chromosome"/>
</dbReference>
<dbReference type="PROSITE" id="PS51742">
    <property type="entry name" value="PPC"/>
    <property type="match status" value="1"/>
</dbReference>
<dbReference type="Gene3D" id="3.30.1330.80">
    <property type="entry name" value="Hypothetical protein, similar to alpha- acetolactate decarboxylase, domain 2"/>
    <property type="match status" value="1"/>
</dbReference>